<keyword evidence="2" id="KW-0288">FMN</keyword>
<dbReference type="Proteomes" id="UP000004816">
    <property type="component" value="Unassembled WGS sequence"/>
</dbReference>
<dbReference type="OrthoDB" id="4029802at2"/>
<dbReference type="NCBIfam" id="TIGR03560">
    <property type="entry name" value="F420_Rv1855c"/>
    <property type="match status" value="1"/>
</dbReference>
<dbReference type="eggNOG" id="COG2141">
    <property type="taxonomic scope" value="Bacteria"/>
</dbReference>
<dbReference type="PANTHER" id="PTHR42847:SF8">
    <property type="entry name" value="CONSERVED PROTEIN"/>
    <property type="match status" value="1"/>
</dbReference>
<gene>
    <name evidence="6" type="ORF">HMPREF9336_02137</name>
</gene>
<dbReference type="AlphaFoldDB" id="E5XRL5"/>
<evidence type="ECO:0000256" key="4">
    <source>
        <dbReference type="ARBA" id="ARBA00023033"/>
    </source>
</evidence>
<evidence type="ECO:0000313" key="6">
    <source>
        <dbReference type="EMBL" id="EFV12978.2"/>
    </source>
</evidence>
<dbReference type="HOGENOM" id="CLU_027853_6_2_11"/>
<dbReference type="InterPro" id="IPR050172">
    <property type="entry name" value="SsuD_RutA_monooxygenase"/>
</dbReference>
<organism evidence="6 7">
    <name type="scientific">Segniliparus rugosus (strain ATCC BAA-974 / DSM 45345 / CCUG 50838 / CIP 108380 / JCM 13579 / CDC 945)</name>
    <dbReference type="NCBI Taxonomy" id="679197"/>
    <lineage>
        <taxon>Bacteria</taxon>
        <taxon>Bacillati</taxon>
        <taxon>Actinomycetota</taxon>
        <taxon>Actinomycetes</taxon>
        <taxon>Mycobacteriales</taxon>
        <taxon>Segniliparaceae</taxon>
        <taxon>Segniliparus</taxon>
    </lineage>
</organism>
<evidence type="ECO:0000259" key="5">
    <source>
        <dbReference type="Pfam" id="PF00296"/>
    </source>
</evidence>
<dbReference type="InterPro" id="IPR011251">
    <property type="entry name" value="Luciferase-like_dom"/>
</dbReference>
<dbReference type="InterPro" id="IPR036661">
    <property type="entry name" value="Luciferase-like_sf"/>
</dbReference>
<sequence length="326" mass="34919">MTFKIGLHIPSFTYPGTVEDIFPQVAAQAKAAEASGFDALTVMDHFYQLPALGKPEEPMLEAYTLLGALASTTSRLKLATLVTGNTYRNPALLAKVVTTLDVVSGGRAFLGIGAGWYELEHAALGFEFGTFTDRFERLAEAFEIIAPMLRGERPSFDGKWYRAKEALNEPRLRDDLPIMLGGSGEQKTFRLAAKYADHLNIVGTSPGELPRKLDVLAERCAEIGRDPATLATSTMICVGVSEDGERARQSQREHFAKLGVDLDALSPEERAAQTAGHFVGTPQEVAEGIKSQILSAGVGGVTVVLFGGHEPGIVELAGATLAPLFS</sequence>
<dbReference type="PANTHER" id="PTHR42847">
    <property type="entry name" value="ALKANESULFONATE MONOOXYGENASE"/>
    <property type="match status" value="1"/>
</dbReference>
<keyword evidence="3" id="KW-0560">Oxidoreductase</keyword>
<evidence type="ECO:0000256" key="3">
    <source>
        <dbReference type="ARBA" id="ARBA00023002"/>
    </source>
</evidence>
<dbReference type="SUPFAM" id="SSF51679">
    <property type="entry name" value="Bacterial luciferase-like"/>
    <property type="match status" value="1"/>
</dbReference>
<accession>E5XRL5</accession>
<reference evidence="6 7" key="1">
    <citation type="journal article" date="2011" name="Stand. Genomic Sci.">
        <title>High quality draft genome sequence of Segniliparus rugosus CDC 945(T)= (ATCC BAA-974(T)).</title>
        <authorList>
            <person name="Earl A.M."/>
            <person name="Desjardins C.A."/>
            <person name="Fitzgerald M.G."/>
            <person name="Arachchi H.M."/>
            <person name="Zeng Q."/>
            <person name="Mehta T."/>
            <person name="Griggs A."/>
            <person name="Birren B.W."/>
            <person name="Toney N.C."/>
            <person name="Carr J."/>
            <person name="Posey J."/>
            <person name="Butler W.R."/>
        </authorList>
    </citation>
    <scope>NUCLEOTIDE SEQUENCE [LARGE SCALE GENOMIC DNA]</scope>
    <source>
        <strain evidence="7">ATCC BAA-974 / DSM 45345 / CCUG 50838 / CIP 108380 / JCM 13579 / CDC 945</strain>
    </source>
</reference>
<dbReference type="EMBL" id="ACZI02000002">
    <property type="protein sequence ID" value="EFV12978.2"/>
    <property type="molecule type" value="Genomic_DNA"/>
</dbReference>
<dbReference type="GO" id="GO:0046306">
    <property type="term" value="P:alkanesulfonate catabolic process"/>
    <property type="evidence" value="ECO:0007669"/>
    <property type="project" value="TreeGrafter"/>
</dbReference>
<keyword evidence="7" id="KW-1185">Reference proteome</keyword>
<comment type="caution">
    <text evidence="6">The sequence shown here is derived from an EMBL/GenBank/DDBJ whole genome shotgun (WGS) entry which is preliminary data.</text>
</comment>
<keyword evidence="4" id="KW-0503">Monooxygenase</keyword>
<proteinExistence type="predicted"/>
<evidence type="ECO:0000313" key="7">
    <source>
        <dbReference type="Proteomes" id="UP000004816"/>
    </source>
</evidence>
<keyword evidence="1" id="KW-0285">Flavoprotein</keyword>
<protein>
    <recommendedName>
        <fullName evidence="5">Luciferase-like domain-containing protein</fullName>
    </recommendedName>
</protein>
<dbReference type="Pfam" id="PF00296">
    <property type="entry name" value="Bac_luciferase"/>
    <property type="match status" value="1"/>
</dbReference>
<dbReference type="STRING" id="679197.HMPREF9336_02137"/>
<evidence type="ECO:0000256" key="2">
    <source>
        <dbReference type="ARBA" id="ARBA00022643"/>
    </source>
</evidence>
<feature type="domain" description="Luciferase-like" evidence="5">
    <location>
        <begin position="20"/>
        <end position="289"/>
    </location>
</feature>
<dbReference type="InterPro" id="IPR019952">
    <property type="entry name" value="F420_OxRdatse_Rv1855c_pred"/>
</dbReference>
<dbReference type="RefSeq" id="WP_021030236.1">
    <property type="nucleotide sequence ID" value="NZ_KI391953.1"/>
</dbReference>
<name>E5XRL5_SEGRC</name>
<dbReference type="Gene3D" id="3.20.20.30">
    <property type="entry name" value="Luciferase-like domain"/>
    <property type="match status" value="1"/>
</dbReference>
<dbReference type="GO" id="GO:0008726">
    <property type="term" value="F:alkanesulfonate monooxygenase activity"/>
    <property type="evidence" value="ECO:0007669"/>
    <property type="project" value="TreeGrafter"/>
</dbReference>
<evidence type="ECO:0000256" key="1">
    <source>
        <dbReference type="ARBA" id="ARBA00022630"/>
    </source>
</evidence>